<dbReference type="OrthoDB" id="5292073at2"/>
<dbReference type="GO" id="GO:0016788">
    <property type="term" value="F:hydrolase activity, acting on ester bonds"/>
    <property type="evidence" value="ECO:0007669"/>
    <property type="project" value="InterPro"/>
</dbReference>
<dbReference type="InterPro" id="IPR036514">
    <property type="entry name" value="SGNH_hydro_sf"/>
</dbReference>
<keyword evidence="4" id="KW-1185">Reference proteome</keyword>
<dbReference type="PANTHER" id="PTHR45648">
    <property type="entry name" value="GDSL LIPASE/ACYLHYDROLASE FAMILY PROTEIN (AFU_ORTHOLOGUE AFUA_4G14700)"/>
    <property type="match status" value="1"/>
</dbReference>
<feature type="signal peptide" evidence="2">
    <location>
        <begin position="1"/>
        <end position="21"/>
    </location>
</feature>
<name>A0A1S8CI92_9GAMM</name>
<protein>
    <submittedName>
        <fullName evidence="3">Thermolabile hemolysin</fullName>
    </submittedName>
</protein>
<dbReference type="AlphaFoldDB" id="A0A1S8CI92"/>
<reference evidence="3 4" key="1">
    <citation type="submission" date="2016-11" db="EMBL/GenBank/DDBJ databases">
        <title>Rahnella oryzae sp. nov., isolated from rice root.</title>
        <authorList>
            <person name="Zhang X.-X."/>
            <person name="Zhang J."/>
        </authorList>
    </citation>
    <scope>NUCLEOTIDE SEQUENCE [LARGE SCALE GENOMIC DNA]</scope>
    <source>
        <strain evidence="3 4">J11-6</strain>
    </source>
</reference>
<dbReference type="SUPFAM" id="SSF52266">
    <property type="entry name" value="SGNH hydrolase"/>
    <property type="match status" value="1"/>
</dbReference>
<sequence length="429" mass="46886">MKKIAIYSLLATMMTSSGAFAASDSIVATSTPPQYEAPSKQARGVFGGDTTTYVKCVYKVGGQDDSNPSSSWLWAKVGGDYAKLKGYWYNSMPLANMFYTEAAHGEVMNLCHSTLAAAGVNSPIVIPYASDYTLSYYYVIWNQGVKQPVIKVGARELDRMVVFGDSLSDTINVYNGSYGTVPNSTTWLLGHFSNGKLWHEHLANALNLPSYVWATGNAESGEKPFFNGFSKQVDSFKDYAARTQGYDIGKTLFTVLFGGNDFITGGKNANEVIEQYSTQLDRLAQLGAKQVAVFRLPDFSVIPNVAKWTAADKAKLKENSVLFNDQVEKLIAKLNATYPQTTFYTLKLDDAFKQVLENSDKYGFVNKTDTCLDISQSGLSYAAGASAKTACKNSNAAFVFWDNMHPTTKTHGLLAELLKAEMVRGLAAP</sequence>
<dbReference type="RefSeq" id="WP_076942579.1">
    <property type="nucleotide sequence ID" value="NZ_MOXD01000006.1"/>
</dbReference>
<dbReference type="CDD" id="cd01846">
    <property type="entry name" value="fatty_acyltransferase_like"/>
    <property type="match status" value="1"/>
</dbReference>
<dbReference type="Pfam" id="PF00657">
    <property type="entry name" value="Lipase_GDSL"/>
    <property type="match status" value="1"/>
</dbReference>
<evidence type="ECO:0000313" key="4">
    <source>
        <dbReference type="Proteomes" id="UP000216021"/>
    </source>
</evidence>
<dbReference type="EMBL" id="MOXD01000006">
    <property type="protein sequence ID" value="OMQ22373.1"/>
    <property type="molecule type" value="Genomic_DNA"/>
</dbReference>
<dbReference type="Proteomes" id="UP000216021">
    <property type="component" value="Unassembled WGS sequence"/>
</dbReference>
<proteinExistence type="predicted"/>
<evidence type="ECO:0000313" key="3">
    <source>
        <dbReference type="EMBL" id="OMQ22373.1"/>
    </source>
</evidence>
<dbReference type="InterPro" id="IPR051058">
    <property type="entry name" value="GDSL_Est/Lipase"/>
</dbReference>
<keyword evidence="1" id="KW-0378">Hydrolase</keyword>
<evidence type="ECO:0000256" key="2">
    <source>
        <dbReference type="SAM" id="SignalP"/>
    </source>
</evidence>
<evidence type="ECO:0000256" key="1">
    <source>
        <dbReference type="ARBA" id="ARBA00022801"/>
    </source>
</evidence>
<accession>A0A1S8CI92</accession>
<organism evidence="3 4">
    <name type="scientific">Serratia oryzae</name>
    <dbReference type="NCBI Taxonomy" id="2034155"/>
    <lineage>
        <taxon>Bacteria</taxon>
        <taxon>Pseudomonadati</taxon>
        <taxon>Pseudomonadota</taxon>
        <taxon>Gammaproteobacteria</taxon>
        <taxon>Enterobacterales</taxon>
        <taxon>Yersiniaceae</taxon>
        <taxon>Serratia</taxon>
    </lineage>
</organism>
<dbReference type="Gene3D" id="3.40.50.1110">
    <property type="entry name" value="SGNH hydrolase"/>
    <property type="match status" value="1"/>
</dbReference>
<dbReference type="STRING" id="2034155.BMI79_12750"/>
<feature type="chain" id="PRO_5012368247" evidence="2">
    <location>
        <begin position="22"/>
        <end position="429"/>
    </location>
</feature>
<gene>
    <name evidence="3" type="ORF">BMI79_12750</name>
</gene>
<comment type="caution">
    <text evidence="3">The sequence shown here is derived from an EMBL/GenBank/DDBJ whole genome shotgun (WGS) entry which is preliminary data.</text>
</comment>
<dbReference type="InterPro" id="IPR001087">
    <property type="entry name" value="GDSL"/>
</dbReference>
<dbReference type="PANTHER" id="PTHR45648:SF22">
    <property type="entry name" value="GDSL LIPASE_ACYLHYDROLASE FAMILY PROTEIN (AFU_ORTHOLOGUE AFUA_4G14700)"/>
    <property type="match status" value="1"/>
</dbReference>
<keyword evidence="2" id="KW-0732">Signal</keyword>